<dbReference type="Gene3D" id="3.40.50.720">
    <property type="entry name" value="NAD(P)-binding Rossmann-like Domain"/>
    <property type="match status" value="1"/>
</dbReference>
<evidence type="ECO:0000313" key="7">
    <source>
        <dbReference type="EMBL" id="SNY74360.1"/>
    </source>
</evidence>
<evidence type="ECO:0000313" key="8">
    <source>
        <dbReference type="Proteomes" id="UP000219565"/>
    </source>
</evidence>
<evidence type="ECO:0000259" key="6">
    <source>
        <dbReference type="Pfam" id="PF02737"/>
    </source>
</evidence>
<feature type="domain" description="3-hydroxyacyl-CoA dehydrogenase C-terminal" evidence="5">
    <location>
        <begin position="187"/>
        <end position="284"/>
    </location>
</feature>
<proteinExistence type="inferred from homology"/>
<dbReference type="OrthoDB" id="9771883at2"/>
<evidence type="ECO:0000259" key="5">
    <source>
        <dbReference type="Pfam" id="PF00725"/>
    </source>
</evidence>
<feature type="domain" description="3-hydroxyacyl-CoA dehydrogenase NAD binding" evidence="6">
    <location>
        <begin position="7"/>
        <end position="184"/>
    </location>
</feature>
<reference evidence="7 8" key="1">
    <citation type="submission" date="2017-09" db="EMBL/GenBank/DDBJ databases">
        <authorList>
            <person name="Ehlers B."/>
            <person name="Leendertz F.H."/>
        </authorList>
    </citation>
    <scope>NUCLEOTIDE SEQUENCE [LARGE SCALE GENOMIC DNA]</scope>
    <source>
        <strain evidence="7 8">DSM 45537</strain>
    </source>
</reference>
<evidence type="ECO:0000256" key="4">
    <source>
        <dbReference type="SAM" id="MobiDB-lite"/>
    </source>
</evidence>
<dbReference type="GO" id="GO:0070403">
    <property type="term" value="F:NAD+ binding"/>
    <property type="evidence" value="ECO:0007669"/>
    <property type="project" value="InterPro"/>
</dbReference>
<gene>
    <name evidence="7" type="ORF">SAMN04244553_0234</name>
</gene>
<dbReference type="GO" id="GO:0006635">
    <property type="term" value="P:fatty acid beta-oxidation"/>
    <property type="evidence" value="ECO:0007669"/>
    <property type="project" value="TreeGrafter"/>
</dbReference>
<feature type="domain" description="3-hydroxyacyl-CoA dehydrogenase C-terminal" evidence="5">
    <location>
        <begin position="408"/>
        <end position="487"/>
    </location>
</feature>
<evidence type="ECO:0000256" key="1">
    <source>
        <dbReference type="ARBA" id="ARBA00005086"/>
    </source>
</evidence>
<dbReference type="InterPro" id="IPR036291">
    <property type="entry name" value="NAD(P)-bd_dom_sf"/>
</dbReference>
<dbReference type="SUPFAM" id="SSF48179">
    <property type="entry name" value="6-phosphogluconate dehydrogenase C-terminal domain-like"/>
    <property type="match status" value="2"/>
</dbReference>
<comment type="pathway">
    <text evidence="1">Lipid metabolism; butanoate metabolism.</text>
</comment>
<dbReference type="InterPro" id="IPR008927">
    <property type="entry name" value="6-PGluconate_DH-like_C_sf"/>
</dbReference>
<sequence>MEPIERIRIVGAGAMGRGIAQVAATAGYQVELTDADDAAVPAALEFVATMIQRSVDKGKRSADEAAAILARLTAGVAPTAPSPDIDLVIEAVVEKLPVKQAIFADLETATPNAVLASNTSSLSITAIASALREPSRLIGLHFFNPVPLMSLVEVVPGMRTPSELTSAATAFVERLGHTPILARDTPGFLVNHIGRALPSEALAILSEQIAAPADIDRIVRDTLGLRMGPFELMDLTGLDVSHPVMETVSAGFYGDPRLRPSPIAATRVAAGLLGRKTGEGFYRYEDGAPLIPAEPDLEPDAGATAVHVHDHPDFAERLRASGATVLEAPSAEAISLVLPVGEPTYRLAARYGLDPARTLGIDPLGLDRGRLTVVVPAAADPLATAPALRVLAAAGYQPTPTADGTAPVAQRILAAIVNLSSALAEHGIGTPEDIDRGARLGLGYPLGPLELGESVGAERVTAILDGLYAYTRDPRYRVSPWLRTRAEQRIPLHARGTRPEDLLTNRGTDVRSR</sequence>
<dbReference type="FunFam" id="3.40.50.720:FF:000009">
    <property type="entry name" value="Fatty oxidation complex, alpha subunit"/>
    <property type="match status" value="1"/>
</dbReference>
<comment type="similarity">
    <text evidence="2">Belongs to the 3-hydroxyacyl-CoA dehydrogenase family.</text>
</comment>
<evidence type="ECO:0000256" key="2">
    <source>
        <dbReference type="ARBA" id="ARBA00009463"/>
    </source>
</evidence>
<dbReference type="NCBIfam" id="NF006124">
    <property type="entry name" value="PRK08268.1"/>
    <property type="match status" value="1"/>
</dbReference>
<organism evidence="7 8">
    <name type="scientific">Nocardia amikacinitolerans</name>
    <dbReference type="NCBI Taxonomy" id="756689"/>
    <lineage>
        <taxon>Bacteria</taxon>
        <taxon>Bacillati</taxon>
        <taxon>Actinomycetota</taxon>
        <taxon>Actinomycetes</taxon>
        <taxon>Mycobacteriales</taxon>
        <taxon>Nocardiaceae</taxon>
        <taxon>Nocardia</taxon>
    </lineage>
</organism>
<dbReference type="GO" id="GO:0008691">
    <property type="term" value="F:3-hydroxybutyryl-CoA dehydrogenase activity"/>
    <property type="evidence" value="ECO:0007669"/>
    <property type="project" value="TreeGrafter"/>
</dbReference>
<dbReference type="PANTHER" id="PTHR48075">
    <property type="entry name" value="3-HYDROXYACYL-COA DEHYDROGENASE FAMILY PROTEIN"/>
    <property type="match status" value="1"/>
</dbReference>
<dbReference type="EMBL" id="OBEG01000001">
    <property type="protein sequence ID" value="SNY74360.1"/>
    <property type="molecule type" value="Genomic_DNA"/>
</dbReference>
<accession>A0A285KP18</accession>
<evidence type="ECO:0000256" key="3">
    <source>
        <dbReference type="ARBA" id="ARBA00023002"/>
    </source>
</evidence>
<feature type="region of interest" description="Disordered" evidence="4">
    <location>
        <begin position="493"/>
        <end position="513"/>
    </location>
</feature>
<dbReference type="Proteomes" id="UP000219565">
    <property type="component" value="Unassembled WGS sequence"/>
</dbReference>
<dbReference type="RefSeq" id="WP_097243287.1">
    <property type="nucleotide sequence ID" value="NZ_OBEG01000001.1"/>
</dbReference>
<dbReference type="Pfam" id="PF00725">
    <property type="entry name" value="3HCDH"/>
    <property type="match status" value="2"/>
</dbReference>
<dbReference type="PANTHER" id="PTHR48075:SF5">
    <property type="entry name" value="3-HYDROXYBUTYRYL-COA DEHYDROGENASE"/>
    <property type="match status" value="1"/>
</dbReference>
<keyword evidence="8" id="KW-1185">Reference proteome</keyword>
<dbReference type="InterPro" id="IPR006108">
    <property type="entry name" value="3HC_DH_C"/>
</dbReference>
<feature type="compositionally biased region" description="Basic and acidic residues" evidence="4">
    <location>
        <begin position="497"/>
        <end position="513"/>
    </location>
</feature>
<keyword evidence="3" id="KW-0560">Oxidoreductase</keyword>
<dbReference type="Gene3D" id="1.10.1040.50">
    <property type="match status" value="1"/>
</dbReference>
<dbReference type="STRING" id="1379680.GCA_001612615_00788"/>
<dbReference type="InterPro" id="IPR006176">
    <property type="entry name" value="3-OHacyl-CoA_DH_NAD-bd"/>
</dbReference>
<dbReference type="SUPFAM" id="SSF51735">
    <property type="entry name" value="NAD(P)-binding Rossmann-fold domains"/>
    <property type="match status" value="1"/>
</dbReference>
<dbReference type="Pfam" id="PF02737">
    <property type="entry name" value="3HCDH_N"/>
    <property type="match status" value="1"/>
</dbReference>
<name>A0A285KP18_9NOCA</name>
<dbReference type="AlphaFoldDB" id="A0A285KP18"/>
<protein>
    <submittedName>
        <fullName evidence="7">3-hydroxybutyryl-CoA dehydrogenase</fullName>
    </submittedName>
</protein>